<protein>
    <submittedName>
        <fullName evidence="2">Uncharacterized protein</fullName>
    </submittedName>
</protein>
<evidence type="ECO:0000313" key="3">
    <source>
        <dbReference type="Proteomes" id="UP000549343"/>
    </source>
</evidence>
<organism evidence="2 3">
    <name type="scientific">Actinomadura livida</name>
    <dbReference type="NCBI Taxonomy" id="79909"/>
    <lineage>
        <taxon>Bacteria</taxon>
        <taxon>Bacillati</taxon>
        <taxon>Actinomycetota</taxon>
        <taxon>Actinomycetes</taxon>
        <taxon>Streptosporangiales</taxon>
        <taxon>Thermomonosporaceae</taxon>
        <taxon>Actinomadura</taxon>
    </lineage>
</organism>
<dbReference type="Proteomes" id="UP000549343">
    <property type="component" value="Unassembled WGS sequence"/>
</dbReference>
<evidence type="ECO:0000256" key="1">
    <source>
        <dbReference type="SAM" id="MobiDB-lite"/>
    </source>
</evidence>
<dbReference type="EMBL" id="JACHMV010000001">
    <property type="protein sequence ID" value="MBB4772480.1"/>
    <property type="molecule type" value="Genomic_DNA"/>
</dbReference>
<name>A0A7W7I8N4_9ACTN</name>
<dbReference type="RefSeq" id="WP_268248562.1">
    <property type="nucleotide sequence ID" value="NZ_BMRO01000012.1"/>
</dbReference>
<evidence type="ECO:0000313" key="2">
    <source>
        <dbReference type="EMBL" id="MBB4772480.1"/>
    </source>
</evidence>
<comment type="caution">
    <text evidence="2">The sequence shown here is derived from an EMBL/GenBank/DDBJ whole genome shotgun (WGS) entry which is preliminary data.</text>
</comment>
<feature type="compositionally biased region" description="Basic and acidic residues" evidence="1">
    <location>
        <begin position="1"/>
        <end position="29"/>
    </location>
</feature>
<dbReference type="AlphaFoldDB" id="A0A7W7I8N4"/>
<sequence>MSEPEGRGVAWTEERRERGTSDRSDEGRRRREAPRRLAGGTA</sequence>
<feature type="region of interest" description="Disordered" evidence="1">
    <location>
        <begin position="1"/>
        <end position="42"/>
    </location>
</feature>
<gene>
    <name evidence="2" type="ORF">F4557_000898</name>
</gene>
<proteinExistence type="predicted"/>
<accession>A0A7W7I8N4</accession>
<reference evidence="2 3" key="1">
    <citation type="submission" date="2020-08" db="EMBL/GenBank/DDBJ databases">
        <title>Sequencing the genomes of 1000 actinobacteria strains.</title>
        <authorList>
            <person name="Klenk H.-P."/>
        </authorList>
    </citation>
    <scope>NUCLEOTIDE SEQUENCE [LARGE SCALE GENOMIC DNA]</scope>
    <source>
        <strain evidence="2 3">DSM 44772</strain>
    </source>
</reference>